<keyword evidence="2" id="KW-1185">Reference proteome</keyword>
<dbReference type="Proteomes" id="UP001221757">
    <property type="component" value="Unassembled WGS sequence"/>
</dbReference>
<dbReference type="Gene3D" id="3.60.10.10">
    <property type="entry name" value="Endonuclease/exonuclease/phosphatase"/>
    <property type="match status" value="1"/>
</dbReference>
<proteinExistence type="predicted"/>
<dbReference type="EMBL" id="JARKIE010000009">
    <property type="protein sequence ID" value="KAJ7704885.1"/>
    <property type="molecule type" value="Genomic_DNA"/>
</dbReference>
<evidence type="ECO:0000313" key="1">
    <source>
        <dbReference type="EMBL" id="KAJ7704885.1"/>
    </source>
</evidence>
<organism evidence="1 2">
    <name type="scientific">Mycena rosella</name>
    <name type="common">Pink bonnet</name>
    <name type="synonym">Agaricus rosellus</name>
    <dbReference type="NCBI Taxonomy" id="1033263"/>
    <lineage>
        <taxon>Eukaryota</taxon>
        <taxon>Fungi</taxon>
        <taxon>Dikarya</taxon>
        <taxon>Basidiomycota</taxon>
        <taxon>Agaricomycotina</taxon>
        <taxon>Agaricomycetes</taxon>
        <taxon>Agaricomycetidae</taxon>
        <taxon>Agaricales</taxon>
        <taxon>Marasmiineae</taxon>
        <taxon>Mycenaceae</taxon>
        <taxon>Mycena</taxon>
    </lineage>
</organism>
<gene>
    <name evidence="1" type="ORF">B0H17DRAFT_920854</name>
</gene>
<comment type="caution">
    <text evidence="1">The sequence shown here is derived from an EMBL/GenBank/DDBJ whole genome shotgun (WGS) entry which is preliminary data.</text>
</comment>
<accession>A0AAD7GTF0</accession>
<dbReference type="InterPro" id="IPR036691">
    <property type="entry name" value="Endo/exonu/phosph_ase_sf"/>
</dbReference>
<sequence length="121" mass="14003">MYHVWRDMCKTKTAVTCLTEPRFNDKQKEDFNRLFRCTLRLEFSQNPNTADAMGVAVLLNKNLVKTTGIITREVVPGRAMLVEMRNVSNSPLSILIVYTPNTSGENAMFWRTIQQWFVDNN</sequence>
<protein>
    <submittedName>
        <fullName evidence="1">Uncharacterized protein</fullName>
    </submittedName>
</protein>
<evidence type="ECO:0000313" key="2">
    <source>
        <dbReference type="Proteomes" id="UP001221757"/>
    </source>
</evidence>
<name>A0AAD7GTF0_MYCRO</name>
<reference evidence="1" key="1">
    <citation type="submission" date="2023-03" db="EMBL/GenBank/DDBJ databases">
        <title>Massive genome expansion in bonnet fungi (Mycena s.s.) driven by repeated elements and novel gene families across ecological guilds.</title>
        <authorList>
            <consortium name="Lawrence Berkeley National Laboratory"/>
            <person name="Harder C.B."/>
            <person name="Miyauchi S."/>
            <person name="Viragh M."/>
            <person name="Kuo A."/>
            <person name="Thoen E."/>
            <person name="Andreopoulos B."/>
            <person name="Lu D."/>
            <person name="Skrede I."/>
            <person name="Drula E."/>
            <person name="Henrissat B."/>
            <person name="Morin E."/>
            <person name="Kohler A."/>
            <person name="Barry K."/>
            <person name="LaButti K."/>
            <person name="Morin E."/>
            <person name="Salamov A."/>
            <person name="Lipzen A."/>
            <person name="Mereny Z."/>
            <person name="Hegedus B."/>
            <person name="Baldrian P."/>
            <person name="Stursova M."/>
            <person name="Weitz H."/>
            <person name="Taylor A."/>
            <person name="Grigoriev I.V."/>
            <person name="Nagy L.G."/>
            <person name="Martin F."/>
            <person name="Kauserud H."/>
        </authorList>
    </citation>
    <scope>NUCLEOTIDE SEQUENCE</scope>
    <source>
        <strain evidence="1">CBHHK067</strain>
    </source>
</reference>
<dbReference type="AlphaFoldDB" id="A0AAD7GTF0"/>